<dbReference type="AlphaFoldDB" id="A0A177L5Z4"/>
<feature type="transmembrane region" description="Helical" evidence="1">
    <location>
        <begin position="43"/>
        <end position="64"/>
    </location>
</feature>
<name>A0A177L5Z4_9BACI</name>
<protein>
    <recommendedName>
        <fullName evidence="6">BshB3 potential contributor to bacillithiol synthesis</fullName>
    </recommendedName>
</protein>
<dbReference type="EMBL" id="LQWZ01000014">
    <property type="protein sequence ID" value="OAH57369.1"/>
    <property type="molecule type" value="Genomic_DNA"/>
</dbReference>
<evidence type="ECO:0000313" key="4">
    <source>
        <dbReference type="Proteomes" id="UP000076935"/>
    </source>
</evidence>
<sequence length="65" mass="7242">MSIAIAIIIIILAASLFGTFLVTRREEAKYGESTKRNTVNLSIIYLIMFVVFTVGTIWFIVTAIS</sequence>
<dbReference type="Proteomes" id="UP000077271">
    <property type="component" value="Unassembled WGS sequence"/>
</dbReference>
<evidence type="ECO:0000313" key="2">
    <source>
        <dbReference type="EMBL" id="OAH57369.1"/>
    </source>
</evidence>
<proteinExistence type="predicted"/>
<evidence type="ECO:0008006" key="6">
    <source>
        <dbReference type="Google" id="ProtNLM"/>
    </source>
</evidence>
<accession>A0A177L5Z4</accession>
<dbReference type="STRING" id="29332.AWH48_18975"/>
<evidence type="ECO:0000256" key="1">
    <source>
        <dbReference type="SAM" id="Phobius"/>
    </source>
</evidence>
<reference evidence="4 5" key="1">
    <citation type="submission" date="2016-01" db="EMBL/GenBank/DDBJ databases">
        <title>Investigation of taxonomic status of Bacillus aminovorans.</title>
        <authorList>
            <person name="Verma A."/>
            <person name="Pal Y."/>
            <person name="Krishnamurthi S."/>
        </authorList>
    </citation>
    <scope>NUCLEOTIDE SEQUENCE [LARGE SCALE GENOMIC DNA]</scope>
    <source>
        <strain evidence="3 4">DSM 1314</strain>
        <strain evidence="2 5">DSM 4337</strain>
    </source>
</reference>
<gene>
    <name evidence="2" type="ORF">AWH48_18975</name>
    <name evidence="3" type="ORF">AWH49_02310</name>
</gene>
<dbReference type="EMBL" id="LQWY01000023">
    <property type="protein sequence ID" value="OAH61139.1"/>
    <property type="molecule type" value="Genomic_DNA"/>
</dbReference>
<keyword evidence="1" id="KW-0472">Membrane</keyword>
<dbReference type="Proteomes" id="UP000076935">
    <property type="component" value="Unassembled WGS sequence"/>
</dbReference>
<evidence type="ECO:0000313" key="5">
    <source>
        <dbReference type="Proteomes" id="UP000077271"/>
    </source>
</evidence>
<dbReference type="OrthoDB" id="2930540at2"/>
<dbReference type="RefSeq" id="WP_018395296.1">
    <property type="nucleotide sequence ID" value="NZ_JBCNAN010000040.1"/>
</dbReference>
<feature type="transmembrane region" description="Helical" evidence="1">
    <location>
        <begin position="6"/>
        <end position="23"/>
    </location>
</feature>
<keyword evidence="1" id="KW-0812">Transmembrane</keyword>
<keyword evidence="1" id="KW-1133">Transmembrane helix</keyword>
<comment type="caution">
    <text evidence="3">The sequence shown here is derived from an EMBL/GenBank/DDBJ whole genome shotgun (WGS) entry which is preliminary data.</text>
</comment>
<evidence type="ECO:0000313" key="3">
    <source>
        <dbReference type="EMBL" id="OAH61139.1"/>
    </source>
</evidence>
<organism evidence="3 4">
    <name type="scientific">Domibacillus aminovorans</name>
    <dbReference type="NCBI Taxonomy" id="29332"/>
    <lineage>
        <taxon>Bacteria</taxon>
        <taxon>Bacillati</taxon>
        <taxon>Bacillota</taxon>
        <taxon>Bacilli</taxon>
        <taxon>Bacillales</taxon>
        <taxon>Bacillaceae</taxon>
        <taxon>Domibacillus</taxon>
    </lineage>
</organism>
<keyword evidence="4" id="KW-1185">Reference proteome</keyword>